<feature type="region of interest" description="Disordered" evidence="1">
    <location>
        <begin position="1"/>
        <end position="53"/>
    </location>
</feature>
<evidence type="ECO:0000256" key="2">
    <source>
        <dbReference type="SAM" id="Phobius"/>
    </source>
</evidence>
<evidence type="ECO:0000313" key="4">
    <source>
        <dbReference type="Proteomes" id="UP001175261"/>
    </source>
</evidence>
<organism evidence="3 4">
    <name type="scientific">Sarocladium strictum</name>
    <name type="common">Black bundle disease fungus</name>
    <name type="synonym">Acremonium strictum</name>
    <dbReference type="NCBI Taxonomy" id="5046"/>
    <lineage>
        <taxon>Eukaryota</taxon>
        <taxon>Fungi</taxon>
        <taxon>Dikarya</taxon>
        <taxon>Ascomycota</taxon>
        <taxon>Pezizomycotina</taxon>
        <taxon>Sordariomycetes</taxon>
        <taxon>Hypocreomycetidae</taxon>
        <taxon>Hypocreales</taxon>
        <taxon>Sarocladiaceae</taxon>
        <taxon>Sarocladium</taxon>
    </lineage>
</organism>
<keyword evidence="4" id="KW-1185">Reference proteome</keyword>
<keyword evidence="2" id="KW-1133">Transmembrane helix</keyword>
<dbReference type="AlphaFoldDB" id="A0AA39GFB3"/>
<dbReference type="Proteomes" id="UP001175261">
    <property type="component" value="Unassembled WGS sequence"/>
</dbReference>
<gene>
    <name evidence="3" type="ORF">NLU13_6825</name>
</gene>
<proteinExistence type="predicted"/>
<evidence type="ECO:0000313" key="3">
    <source>
        <dbReference type="EMBL" id="KAK0385648.1"/>
    </source>
</evidence>
<dbReference type="EMBL" id="JAPDFR010000006">
    <property type="protein sequence ID" value="KAK0385648.1"/>
    <property type="molecule type" value="Genomic_DNA"/>
</dbReference>
<comment type="caution">
    <text evidence="3">The sequence shown here is derived from an EMBL/GenBank/DDBJ whole genome shotgun (WGS) entry which is preliminary data.</text>
</comment>
<sequence length="301" mass="34000">MDNAHPLRSVEPRPISTSGNMSQQPYQQPMPGTMPGTMPQFMPDSLPQHPTPYDMNAPQPYPPPPGMGLHQGPEAHVPAPPGSTFEIPRPPTQTFTGVQQSTSIASSTSPPKDLRNVRANCLFQMKEYMTLQNKSKRTDLSTSTLDLQNQLRNQAGIAVLELKRLQGDLREVAKRGEEHRWRKWLVGGAIASFVPLVRRIFRRNDDEESQVSANDTEYAWRRATNLLARIRDSILGKGSLASIAFFVFAVLYVFQNEVKLRVARTLRKRVRKLCARIEAGDETVGDEDLKVFDGWRWRIVL</sequence>
<feature type="compositionally biased region" description="Low complexity" evidence="1">
    <location>
        <begin position="27"/>
        <end position="43"/>
    </location>
</feature>
<keyword evidence="2" id="KW-0472">Membrane</keyword>
<accession>A0AA39GFB3</accession>
<protein>
    <submittedName>
        <fullName evidence="3">Uncharacterized protein</fullName>
    </submittedName>
</protein>
<name>A0AA39GFB3_SARSR</name>
<keyword evidence="2" id="KW-0812">Transmembrane</keyword>
<feature type="transmembrane region" description="Helical" evidence="2">
    <location>
        <begin position="234"/>
        <end position="254"/>
    </location>
</feature>
<evidence type="ECO:0000256" key="1">
    <source>
        <dbReference type="SAM" id="MobiDB-lite"/>
    </source>
</evidence>
<reference evidence="3" key="1">
    <citation type="submission" date="2022-10" db="EMBL/GenBank/DDBJ databases">
        <title>Determination and structural analysis of whole genome sequence of Sarocladium strictum F4-1.</title>
        <authorList>
            <person name="Hu L."/>
            <person name="Jiang Y."/>
        </authorList>
    </citation>
    <scope>NUCLEOTIDE SEQUENCE</scope>
    <source>
        <strain evidence="3">F4-1</strain>
    </source>
</reference>
<feature type="compositionally biased region" description="Polar residues" evidence="1">
    <location>
        <begin position="15"/>
        <end position="26"/>
    </location>
</feature>